<dbReference type="RefSeq" id="WP_101345551.1">
    <property type="nucleotide sequence ID" value="NZ_PJAI02000006.1"/>
</dbReference>
<protein>
    <submittedName>
        <fullName evidence="1">Uncharacterized protein</fullName>
    </submittedName>
</protein>
<sequence>MKIIQLSNGEFSSENAPKAQLDDGSFCIPQHYLKYRHTLASVEELILKVDYSDRYPIFVSQDNQGIYLQVGIIGADNYKSSNYQSSPVAQANSNGQSLSENHNNTSVVSAIKDKNLKIMYGRKWRVEPKLPSAEIIQTAFLAIKKVREHEVRELFRLTAFNKITTPLNSHHDVTMLINSKELKSKDVELSWSELQQELDSLCYEQATFHLVNIENRHEKYWLVELEVLIAPDSQLEELQADQLIVLIVNKLTFNEVCYQLMAELIRLSDRHVDEHFTFSQVARFSQQNDIKAIAKISANTRELHKSEEKADFEKDWRNENYQVDLTRVPQLNTGVFSERIRGILNSFNGIEGILPENT</sequence>
<dbReference type="EMBL" id="PJAI02000006">
    <property type="protein sequence ID" value="TYK66134.1"/>
    <property type="molecule type" value="Genomic_DNA"/>
</dbReference>
<evidence type="ECO:0000313" key="1">
    <source>
        <dbReference type="EMBL" id="TYK66134.1"/>
    </source>
</evidence>
<accession>A0ABY3MY77</accession>
<reference evidence="1 2" key="1">
    <citation type="submission" date="2019-08" db="EMBL/GenBank/DDBJ databases">
        <title>Microbe sample from Colwellia echini.</title>
        <authorList>
            <person name="Christiansen L."/>
            <person name="Pathiraja D."/>
            <person name="Schultz-Johansen M."/>
            <person name="Choi I.-G."/>
            <person name="Stougaard P."/>
        </authorList>
    </citation>
    <scope>NUCLEOTIDE SEQUENCE [LARGE SCALE GENOMIC DNA]</scope>
    <source>
        <strain evidence="1 2">A3</strain>
    </source>
</reference>
<comment type="caution">
    <text evidence="1">The sequence shown here is derived from an EMBL/GenBank/DDBJ whole genome shotgun (WGS) entry which is preliminary data.</text>
</comment>
<dbReference type="Proteomes" id="UP000815846">
    <property type="component" value="Unassembled WGS sequence"/>
</dbReference>
<gene>
    <name evidence="1" type="ORF">CWS31_007665</name>
</gene>
<name>A0ABY3MY77_9GAMM</name>
<organism evidence="1 2">
    <name type="scientific">Colwellia echini</name>
    <dbReference type="NCBI Taxonomy" id="1982103"/>
    <lineage>
        <taxon>Bacteria</taxon>
        <taxon>Pseudomonadati</taxon>
        <taxon>Pseudomonadota</taxon>
        <taxon>Gammaproteobacteria</taxon>
        <taxon>Alteromonadales</taxon>
        <taxon>Colwelliaceae</taxon>
        <taxon>Colwellia</taxon>
    </lineage>
</organism>
<keyword evidence="2" id="KW-1185">Reference proteome</keyword>
<evidence type="ECO:0000313" key="2">
    <source>
        <dbReference type="Proteomes" id="UP000815846"/>
    </source>
</evidence>
<proteinExistence type="predicted"/>